<keyword evidence="3" id="KW-0547">Nucleotide-binding</keyword>
<dbReference type="PROSITE" id="PS50893">
    <property type="entry name" value="ABC_TRANSPORTER_2"/>
    <property type="match status" value="1"/>
</dbReference>
<protein>
    <submittedName>
        <fullName evidence="7">ABC transporter ATP-binding protein</fullName>
    </submittedName>
</protein>
<comment type="similarity">
    <text evidence="1">Belongs to the ABC transporter superfamily.</text>
</comment>
<dbReference type="AlphaFoldDB" id="A0A1X9NIS0"/>
<dbReference type="SMART" id="SM00382">
    <property type="entry name" value="AAA"/>
    <property type="match status" value="1"/>
</dbReference>
<keyword evidence="2" id="KW-0813">Transport</keyword>
<dbReference type="CDD" id="cd10147">
    <property type="entry name" value="Wzt_C-like"/>
    <property type="match status" value="1"/>
</dbReference>
<dbReference type="GO" id="GO:0016887">
    <property type="term" value="F:ATP hydrolysis activity"/>
    <property type="evidence" value="ECO:0007669"/>
    <property type="project" value="InterPro"/>
</dbReference>
<accession>A0A1X9NIS0</accession>
<dbReference type="SUPFAM" id="SSF52540">
    <property type="entry name" value="P-loop containing nucleoside triphosphate hydrolases"/>
    <property type="match status" value="1"/>
</dbReference>
<dbReference type="Gene3D" id="2.70.50.60">
    <property type="entry name" value="abc- transporter (atp binding component) like domain"/>
    <property type="match status" value="1"/>
</dbReference>
<feature type="region of interest" description="Disordered" evidence="5">
    <location>
        <begin position="272"/>
        <end position="301"/>
    </location>
</feature>
<name>A0A1X9NIS0_9GAMM</name>
<dbReference type="Pfam" id="PF00005">
    <property type="entry name" value="ABC_tran"/>
    <property type="match status" value="1"/>
</dbReference>
<dbReference type="OrthoDB" id="9778870at2"/>
<proteinExistence type="inferred from homology"/>
<dbReference type="STRING" id="716816.BST96_07000"/>
<evidence type="ECO:0000256" key="3">
    <source>
        <dbReference type="ARBA" id="ARBA00022741"/>
    </source>
</evidence>
<dbReference type="InterPro" id="IPR050683">
    <property type="entry name" value="Bact_Polysacc_Export_ATP-bd"/>
</dbReference>
<dbReference type="GO" id="GO:0140359">
    <property type="term" value="F:ABC-type transporter activity"/>
    <property type="evidence" value="ECO:0007669"/>
    <property type="project" value="InterPro"/>
</dbReference>
<dbReference type="RefSeq" id="WP_085758008.1">
    <property type="nucleotide sequence ID" value="NZ_CP019343.1"/>
</dbReference>
<evidence type="ECO:0000256" key="4">
    <source>
        <dbReference type="ARBA" id="ARBA00022840"/>
    </source>
</evidence>
<organism evidence="7 8">
    <name type="scientific">Oceanicoccus sagamiensis</name>
    <dbReference type="NCBI Taxonomy" id="716816"/>
    <lineage>
        <taxon>Bacteria</taxon>
        <taxon>Pseudomonadati</taxon>
        <taxon>Pseudomonadota</taxon>
        <taxon>Gammaproteobacteria</taxon>
        <taxon>Cellvibrionales</taxon>
        <taxon>Spongiibacteraceae</taxon>
        <taxon>Oceanicoccus</taxon>
    </lineage>
</organism>
<feature type="compositionally biased region" description="Basic and acidic residues" evidence="5">
    <location>
        <begin position="275"/>
        <end position="301"/>
    </location>
</feature>
<dbReference type="Gene3D" id="3.40.50.300">
    <property type="entry name" value="P-loop containing nucleotide triphosphate hydrolases"/>
    <property type="match status" value="1"/>
</dbReference>
<evidence type="ECO:0000256" key="2">
    <source>
        <dbReference type="ARBA" id="ARBA00022448"/>
    </source>
</evidence>
<feature type="domain" description="ABC transporter" evidence="6">
    <location>
        <begin position="29"/>
        <end position="248"/>
    </location>
</feature>
<dbReference type="InterPro" id="IPR015860">
    <property type="entry name" value="ABC_transpr_TagH-like"/>
</dbReference>
<dbReference type="GO" id="GO:0005524">
    <property type="term" value="F:ATP binding"/>
    <property type="evidence" value="ECO:0007669"/>
    <property type="project" value="UniProtKB-KW"/>
</dbReference>
<dbReference type="Proteomes" id="UP000193450">
    <property type="component" value="Chromosome"/>
</dbReference>
<dbReference type="CDD" id="cd03220">
    <property type="entry name" value="ABC_KpsT_Wzt"/>
    <property type="match status" value="1"/>
</dbReference>
<dbReference type="Pfam" id="PF14524">
    <property type="entry name" value="Wzt_C"/>
    <property type="match status" value="1"/>
</dbReference>
<reference evidence="7 8" key="1">
    <citation type="submission" date="2016-11" db="EMBL/GenBank/DDBJ databases">
        <title>Trade-off between light-utilization and light-protection in marine flavobacteria.</title>
        <authorList>
            <person name="Kumagai Y."/>
        </authorList>
    </citation>
    <scope>NUCLEOTIDE SEQUENCE [LARGE SCALE GENOMIC DNA]</scope>
    <source>
        <strain evidence="7 8">NBRC 107125</strain>
    </source>
</reference>
<dbReference type="EMBL" id="CP019343">
    <property type="protein sequence ID" value="ARN73883.1"/>
    <property type="molecule type" value="Genomic_DNA"/>
</dbReference>
<evidence type="ECO:0000313" key="7">
    <source>
        <dbReference type="EMBL" id="ARN73883.1"/>
    </source>
</evidence>
<dbReference type="InterPro" id="IPR003439">
    <property type="entry name" value="ABC_transporter-like_ATP-bd"/>
</dbReference>
<sequence length="461" mass="50876">MSSDIAISVSGLSKCYQIYDRPQDRLLQMLLRNKKQYYQEFWALNEASFEVKNGETVGIVGRNGSGKSTLLQIICGTLTPSSGVVKTQGRIAALLELGSGFNPEFTGRENVFFNASILGLEEEETARRFDEIAAFADIGEFIDQPVSSYSSGMVVRLAFAVAINVDPEILIIDEALAVGDELFQRKCFSRIEAIKKTGTTILFVSHSCATIVELCDRVILLEGGEQLAIGSPKQVVSRYQKLIYAPAEKQQAIRDEIKASFGGTANSSLEVSVRQQEEAEKSETLPNDSRDNDGMDDKFDPGLKPVSTVYYESIGAKIDSFKIVNSVGDQVNHLVRGRRYRYTYTVRFEQAHFNVRFGMMIKTLTGLDLGGAVSASSSGDAIDCVERGQQCIVEFDFRCSLNPGTYFLNSGVLADVNGVESYIHRVIDSTMFKVQPETDALSTGVIDFDCQPFFEPLEPEN</sequence>
<evidence type="ECO:0000259" key="6">
    <source>
        <dbReference type="PROSITE" id="PS50893"/>
    </source>
</evidence>
<dbReference type="InterPro" id="IPR027417">
    <property type="entry name" value="P-loop_NTPase"/>
</dbReference>
<dbReference type="InterPro" id="IPR003593">
    <property type="entry name" value="AAA+_ATPase"/>
</dbReference>
<dbReference type="KEGG" id="osg:BST96_07000"/>
<evidence type="ECO:0000256" key="5">
    <source>
        <dbReference type="SAM" id="MobiDB-lite"/>
    </source>
</evidence>
<keyword evidence="4 7" id="KW-0067">ATP-binding</keyword>
<dbReference type="InterPro" id="IPR029439">
    <property type="entry name" value="Wzt_C"/>
</dbReference>
<keyword evidence="8" id="KW-1185">Reference proteome</keyword>
<dbReference type="PANTHER" id="PTHR46743">
    <property type="entry name" value="TEICHOIC ACIDS EXPORT ATP-BINDING PROTEIN TAGH"/>
    <property type="match status" value="1"/>
</dbReference>
<dbReference type="GO" id="GO:0016020">
    <property type="term" value="C:membrane"/>
    <property type="evidence" value="ECO:0007669"/>
    <property type="project" value="InterPro"/>
</dbReference>
<evidence type="ECO:0000313" key="8">
    <source>
        <dbReference type="Proteomes" id="UP000193450"/>
    </source>
</evidence>
<evidence type="ECO:0000256" key="1">
    <source>
        <dbReference type="ARBA" id="ARBA00005417"/>
    </source>
</evidence>
<dbReference type="PANTHER" id="PTHR46743:SF2">
    <property type="entry name" value="TEICHOIC ACIDS EXPORT ATP-BINDING PROTEIN TAGH"/>
    <property type="match status" value="1"/>
</dbReference>
<gene>
    <name evidence="7" type="ORF">BST96_07000</name>
</gene>